<name>A0A024QHQ0_9BACI</name>
<dbReference type="AlphaFoldDB" id="A0A024QHQ0"/>
<accession>A0A024QHQ0</accession>
<sequence>MYNNIYQQFGYAPWNNYQTNYGEPITCPEPEDCDLYNFYEKLNLGFKPADTISEYIYLMQQRPQNLIISPRELVNFMRENKFNLDRSTIESFEKSIRSDEYAIYGFKYSILTEKLTFNQFSELMARLGCSIKLFDERKDQICCIDPTSRWCWPCKGQYCHVQCPIQYRDS</sequence>
<comment type="caution">
    <text evidence="1">The sequence shown here is derived from an EMBL/GenBank/DDBJ whole genome shotgun (WGS) entry which is preliminary data.</text>
</comment>
<dbReference type="EMBL" id="CCDP010000003">
    <property type="protein sequence ID" value="CDQ41740.1"/>
    <property type="molecule type" value="Genomic_DNA"/>
</dbReference>
<reference evidence="2" key="2">
    <citation type="submission" date="2014-05" db="EMBL/GenBank/DDBJ databases">
        <title>Draft genome sequence of Virgibacillus massiliensis Vm-5.</title>
        <authorList>
            <person name="Khelaifia S."/>
            <person name="Croce O."/>
            <person name="Lagier J.C."/>
            <person name="Raoult D."/>
        </authorList>
    </citation>
    <scope>NUCLEOTIDE SEQUENCE [LARGE SCALE GENOMIC DNA]</scope>
    <source>
        <strain evidence="2">Vm-5</strain>
    </source>
</reference>
<dbReference type="RefSeq" id="WP_038246488.1">
    <property type="nucleotide sequence ID" value="NZ_BNER01000008.1"/>
</dbReference>
<keyword evidence="2" id="KW-1185">Reference proteome</keyword>
<organism evidence="1 2">
    <name type="scientific">Virgibacillus massiliensis</name>
    <dbReference type="NCBI Taxonomy" id="1462526"/>
    <lineage>
        <taxon>Bacteria</taxon>
        <taxon>Bacillati</taxon>
        <taxon>Bacillota</taxon>
        <taxon>Bacilli</taxon>
        <taxon>Bacillales</taxon>
        <taxon>Bacillaceae</taxon>
        <taxon>Virgibacillus</taxon>
    </lineage>
</organism>
<reference evidence="1 2" key="1">
    <citation type="submission" date="2014-03" db="EMBL/GenBank/DDBJ databases">
        <authorList>
            <person name="Urmite Genomes U."/>
        </authorList>
    </citation>
    <scope>NUCLEOTIDE SEQUENCE [LARGE SCALE GENOMIC DNA]</scope>
    <source>
        <strain evidence="1 2">Vm-5</strain>
    </source>
</reference>
<protein>
    <submittedName>
        <fullName evidence="1">Uncharacterized protein</fullName>
    </submittedName>
</protein>
<evidence type="ECO:0000313" key="1">
    <source>
        <dbReference type="EMBL" id="CDQ41740.1"/>
    </source>
</evidence>
<dbReference type="Proteomes" id="UP000028875">
    <property type="component" value="Unassembled WGS sequence"/>
</dbReference>
<proteinExistence type="predicted"/>
<evidence type="ECO:0000313" key="2">
    <source>
        <dbReference type="Proteomes" id="UP000028875"/>
    </source>
</evidence>
<gene>
    <name evidence="1" type="ORF">BN990_04117</name>
</gene>